<sequence>MSALRNFKTSECQWSENCVKIGSILEGSRNNSEFVIPIEKSCWIFSPGSRRCSTKAWDPTCRGAATLRSTASSSGSRADEASRPGVTKPWRRDGQRPPTVRANAGRAKRQAAADDSAAGPSNDAPAAKRPRGRPPKGVSVEPLAPKPVTTTAARKLRKAADATQPASEIPSTTKAGATKAPRVSRRKQLGKLLLNQHQRHGQRGSKASQCQEEGERRPIKALVPRSS</sequence>
<dbReference type="VEuPathDB" id="VectorBase:RSAN_047143"/>
<organism evidence="2 3">
    <name type="scientific">Rhipicephalus sanguineus</name>
    <name type="common">Brown dog tick</name>
    <name type="synonym">Ixodes sanguineus</name>
    <dbReference type="NCBI Taxonomy" id="34632"/>
    <lineage>
        <taxon>Eukaryota</taxon>
        <taxon>Metazoa</taxon>
        <taxon>Ecdysozoa</taxon>
        <taxon>Arthropoda</taxon>
        <taxon>Chelicerata</taxon>
        <taxon>Arachnida</taxon>
        <taxon>Acari</taxon>
        <taxon>Parasitiformes</taxon>
        <taxon>Ixodida</taxon>
        <taxon>Ixodoidea</taxon>
        <taxon>Ixodidae</taxon>
        <taxon>Rhipicephalinae</taxon>
        <taxon>Rhipicephalus</taxon>
        <taxon>Rhipicephalus</taxon>
    </lineage>
</organism>
<dbReference type="Proteomes" id="UP000821837">
    <property type="component" value="Chromosome 11"/>
</dbReference>
<reference evidence="2" key="2">
    <citation type="submission" date="2021-09" db="EMBL/GenBank/DDBJ databases">
        <authorList>
            <person name="Jia N."/>
            <person name="Wang J."/>
            <person name="Shi W."/>
            <person name="Du L."/>
            <person name="Sun Y."/>
            <person name="Zhan W."/>
            <person name="Jiang J."/>
            <person name="Wang Q."/>
            <person name="Zhang B."/>
            <person name="Ji P."/>
            <person name="Sakyi L.B."/>
            <person name="Cui X."/>
            <person name="Yuan T."/>
            <person name="Jiang B."/>
            <person name="Yang W."/>
            <person name="Lam T.T.-Y."/>
            <person name="Chang Q."/>
            <person name="Ding S."/>
            <person name="Wang X."/>
            <person name="Zhu J."/>
            <person name="Ruan X."/>
            <person name="Zhao L."/>
            <person name="Wei J."/>
            <person name="Que T."/>
            <person name="Du C."/>
            <person name="Cheng J."/>
            <person name="Dai P."/>
            <person name="Han X."/>
            <person name="Huang E."/>
            <person name="Gao Y."/>
            <person name="Liu J."/>
            <person name="Shao H."/>
            <person name="Ye R."/>
            <person name="Li L."/>
            <person name="Wei W."/>
            <person name="Wang X."/>
            <person name="Wang C."/>
            <person name="Huo Q."/>
            <person name="Li W."/>
            <person name="Guo W."/>
            <person name="Chen H."/>
            <person name="Chen S."/>
            <person name="Zhou L."/>
            <person name="Zhou L."/>
            <person name="Ni X."/>
            <person name="Tian J."/>
            <person name="Zhou Y."/>
            <person name="Sheng Y."/>
            <person name="Liu T."/>
            <person name="Pan Y."/>
            <person name="Xia L."/>
            <person name="Li J."/>
            <person name="Zhao F."/>
            <person name="Cao W."/>
        </authorList>
    </citation>
    <scope>NUCLEOTIDE SEQUENCE</scope>
    <source>
        <strain evidence="2">Rsan-2018</strain>
        <tissue evidence="2">Larvae</tissue>
    </source>
</reference>
<gene>
    <name evidence="2" type="ORF">HPB52_019130</name>
</gene>
<name>A0A9D4QC22_RHISA</name>
<feature type="region of interest" description="Disordered" evidence="1">
    <location>
        <begin position="67"/>
        <end position="227"/>
    </location>
</feature>
<reference evidence="2" key="1">
    <citation type="journal article" date="2020" name="Cell">
        <title>Large-Scale Comparative Analyses of Tick Genomes Elucidate Their Genetic Diversity and Vector Capacities.</title>
        <authorList>
            <consortium name="Tick Genome and Microbiome Consortium (TIGMIC)"/>
            <person name="Jia N."/>
            <person name="Wang J."/>
            <person name="Shi W."/>
            <person name="Du L."/>
            <person name="Sun Y."/>
            <person name="Zhan W."/>
            <person name="Jiang J.F."/>
            <person name="Wang Q."/>
            <person name="Zhang B."/>
            <person name="Ji P."/>
            <person name="Bell-Sakyi L."/>
            <person name="Cui X.M."/>
            <person name="Yuan T.T."/>
            <person name="Jiang B.G."/>
            <person name="Yang W.F."/>
            <person name="Lam T.T."/>
            <person name="Chang Q.C."/>
            <person name="Ding S.J."/>
            <person name="Wang X.J."/>
            <person name="Zhu J.G."/>
            <person name="Ruan X.D."/>
            <person name="Zhao L."/>
            <person name="Wei J.T."/>
            <person name="Ye R.Z."/>
            <person name="Que T.C."/>
            <person name="Du C.H."/>
            <person name="Zhou Y.H."/>
            <person name="Cheng J.X."/>
            <person name="Dai P.F."/>
            <person name="Guo W.B."/>
            <person name="Han X.H."/>
            <person name="Huang E.J."/>
            <person name="Li L.F."/>
            <person name="Wei W."/>
            <person name="Gao Y.C."/>
            <person name="Liu J.Z."/>
            <person name="Shao H.Z."/>
            <person name="Wang X."/>
            <person name="Wang C.C."/>
            <person name="Yang T.C."/>
            <person name="Huo Q.B."/>
            <person name="Li W."/>
            <person name="Chen H.Y."/>
            <person name="Chen S.E."/>
            <person name="Zhou L.G."/>
            <person name="Ni X.B."/>
            <person name="Tian J.H."/>
            <person name="Sheng Y."/>
            <person name="Liu T."/>
            <person name="Pan Y.S."/>
            <person name="Xia L.Y."/>
            <person name="Li J."/>
            <person name="Zhao F."/>
            <person name="Cao W.C."/>
        </authorList>
    </citation>
    <scope>NUCLEOTIDE SEQUENCE</scope>
    <source>
        <strain evidence="2">Rsan-2018</strain>
    </source>
</reference>
<dbReference type="EMBL" id="JABSTV010001247">
    <property type="protein sequence ID" value="KAH7972938.1"/>
    <property type="molecule type" value="Genomic_DNA"/>
</dbReference>
<accession>A0A9D4QC22</accession>
<dbReference type="AlphaFoldDB" id="A0A9D4QC22"/>
<evidence type="ECO:0000313" key="2">
    <source>
        <dbReference type="EMBL" id="KAH7972938.1"/>
    </source>
</evidence>
<protein>
    <submittedName>
        <fullName evidence="2">Uncharacterized protein</fullName>
    </submittedName>
</protein>
<comment type="caution">
    <text evidence="2">The sequence shown here is derived from an EMBL/GenBank/DDBJ whole genome shotgun (WGS) entry which is preliminary data.</text>
</comment>
<evidence type="ECO:0000313" key="3">
    <source>
        <dbReference type="Proteomes" id="UP000821837"/>
    </source>
</evidence>
<feature type="compositionally biased region" description="Polar residues" evidence="1">
    <location>
        <begin position="164"/>
        <end position="175"/>
    </location>
</feature>
<keyword evidence="3" id="KW-1185">Reference proteome</keyword>
<feature type="compositionally biased region" description="Polar residues" evidence="1">
    <location>
        <begin position="67"/>
        <end position="76"/>
    </location>
</feature>
<feature type="compositionally biased region" description="Low complexity" evidence="1">
    <location>
        <begin position="113"/>
        <end position="127"/>
    </location>
</feature>
<proteinExistence type="predicted"/>
<evidence type="ECO:0000256" key="1">
    <source>
        <dbReference type="SAM" id="MobiDB-lite"/>
    </source>
</evidence>